<evidence type="ECO:0000256" key="1">
    <source>
        <dbReference type="SAM" id="Coils"/>
    </source>
</evidence>
<evidence type="ECO:0000313" key="5">
    <source>
        <dbReference type="EMBL" id="KAJ8441055.1"/>
    </source>
</evidence>
<dbReference type="Pfam" id="PF04783">
    <property type="entry name" value="DUF630"/>
    <property type="match status" value="1"/>
</dbReference>
<dbReference type="AlphaFoldDB" id="A0A9Q1KDP7"/>
<evidence type="ECO:0000256" key="2">
    <source>
        <dbReference type="SAM" id="MobiDB-lite"/>
    </source>
</evidence>
<evidence type="ECO:0000313" key="6">
    <source>
        <dbReference type="Proteomes" id="UP001153076"/>
    </source>
</evidence>
<dbReference type="InterPro" id="IPR006867">
    <property type="entry name" value="DUF632"/>
</dbReference>
<reference evidence="5" key="1">
    <citation type="submission" date="2022-04" db="EMBL/GenBank/DDBJ databases">
        <title>Carnegiea gigantea Genome sequencing and assembly v2.</title>
        <authorList>
            <person name="Copetti D."/>
            <person name="Sanderson M.J."/>
            <person name="Burquez A."/>
            <person name="Wojciechowski M.F."/>
        </authorList>
    </citation>
    <scope>NUCLEOTIDE SEQUENCE</scope>
    <source>
        <strain evidence="5">SGP5-SGP5p</strain>
        <tissue evidence="5">Aerial part</tissue>
    </source>
</reference>
<dbReference type="OrthoDB" id="1893612at2759"/>
<dbReference type="EMBL" id="JAKOGI010000177">
    <property type="protein sequence ID" value="KAJ8441055.1"/>
    <property type="molecule type" value="Genomic_DNA"/>
</dbReference>
<feature type="domain" description="DUF632" evidence="3">
    <location>
        <begin position="179"/>
        <end position="522"/>
    </location>
</feature>
<dbReference type="Pfam" id="PF04782">
    <property type="entry name" value="DUF632"/>
    <property type="match status" value="1"/>
</dbReference>
<sequence length="648" mass="73059">MGCALSSLPNRGGPAAAAEGNDAVALCRERKRLVKKAVKQRLAFAEAHSAYTQSLSSVSSAIALFVARYSSSSAPPQFLIAFQSAHPSNSELDDAESGVSVCDNFYDDGSQSQPEEQGQVKWDFFNLLDTNTNSKQAKTTERKLRGEKESRGQDRRIPGHVKQSWKGNNGNRNGNGRELLEALKVVEDHFLRAYESGLHVSRMLEVNHKNQIPPHPPAFEDLQLQEISSRKWSVSSRSSSCKSLLSSSSTSTSSTWAESKGDRKSLLSSSSDNSSTTAEGTSGIVDGSWGMVSGSHLFTLGRLYAWEKKLYHEVKAGDQTQKSYKQKCSQLRKRDLEGDGLCPSKAASEVTDLYHRMLVAFQRAESISKQIDKLRDEELQPQLVELLDGLMRTWEAMSECHEIQKKIMQEIKSFNYSYHRKFCNDSHRLATLQLEAVLQNWQSCFSEYISTQKAYVKSLYGWLSKFVNEEALYYRNGSSSLLHLGFDGPTLVVACHNWLTCLERLPDKAVKNAMKNLVKHIQAMWVQQGEEQQQKRKVEGLAKEIHRKTLVIKKAEHKALLQRQMAHSNVVKDQDESVNEKKNQLDMLREKLEMEGEKHQNIVQETERMMINGLQMGFSSVFESLAEFSRASYKVYADLVSFSQNAKV</sequence>
<gene>
    <name evidence="5" type="ORF">Cgig2_020346</name>
</gene>
<dbReference type="PANTHER" id="PTHR21450:SF17">
    <property type="entry name" value="OS09G0542500 PROTEIN"/>
    <property type="match status" value="1"/>
</dbReference>
<comment type="caution">
    <text evidence="5">The sequence shown here is derived from an EMBL/GenBank/DDBJ whole genome shotgun (WGS) entry which is preliminary data.</text>
</comment>
<dbReference type="Proteomes" id="UP001153076">
    <property type="component" value="Unassembled WGS sequence"/>
</dbReference>
<keyword evidence="6" id="KW-1185">Reference proteome</keyword>
<dbReference type="PANTHER" id="PTHR21450">
    <property type="entry name" value="PROTEIN ALTERED PHOSPHATE STARVATION RESPONSE 1"/>
    <property type="match status" value="1"/>
</dbReference>
<accession>A0A9Q1KDP7</accession>
<proteinExistence type="predicted"/>
<feature type="domain" description="DUF630" evidence="4">
    <location>
        <begin position="1"/>
        <end position="67"/>
    </location>
</feature>
<protein>
    <recommendedName>
        <fullName evidence="7">DUF632 domain-containing protein</fullName>
    </recommendedName>
</protein>
<evidence type="ECO:0008006" key="7">
    <source>
        <dbReference type="Google" id="ProtNLM"/>
    </source>
</evidence>
<evidence type="ECO:0000259" key="4">
    <source>
        <dbReference type="Pfam" id="PF04783"/>
    </source>
</evidence>
<feature type="compositionally biased region" description="Low complexity" evidence="2">
    <location>
        <begin position="241"/>
        <end position="254"/>
    </location>
</feature>
<feature type="region of interest" description="Disordered" evidence="2">
    <location>
        <begin position="241"/>
        <end position="283"/>
    </location>
</feature>
<name>A0A9Q1KDP7_9CARY</name>
<evidence type="ECO:0000259" key="3">
    <source>
        <dbReference type="Pfam" id="PF04782"/>
    </source>
</evidence>
<feature type="coiled-coil region" evidence="1">
    <location>
        <begin position="571"/>
        <end position="609"/>
    </location>
</feature>
<feature type="compositionally biased region" description="Low complexity" evidence="2">
    <location>
        <begin position="266"/>
        <end position="275"/>
    </location>
</feature>
<organism evidence="5 6">
    <name type="scientific">Carnegiea gigantea</name>
    <dbReference type="NCBI Taxonomy" id="171969"/>
    <lineage>
        <taxon>Eukaryota</taxon>
        <taxon>Viridiplantae</taxon>
        <taxon>Streptophyta</taxon>
        <taxon>Embryophyta</taxon>
        <taxon>Tracheophyta</taxon>
        <taxon>Spermatophyta</taxon>
        <taxon>Magnoliopsida</taxon>
        <taxon>eudicotyledons</taxon>
        <taxon>Gunneridae</taxon>
        <taxon>Pentapetalae</taxon>
        <taxon>Caryophyllales</taxon>
        <taxon>Cactineae</taxon>
        <taxon>Cactaceae</taxon>
        <taxon>Cactoideae</taxon>
        <taxon>Echinocereeae</taxon>
        <taxon>Carnegiea</taxon>
    </lineage>
</organism>
<feature type="compositionally biased region" description="Basic and acidic residues" evidence="2">
    <location>
        <begin position="138"/>
        <end position="157"/>
    </location>
</feature>
<feature type="region of interest" description="Disordered" evidence="2">
    <location>
        <begin position="135"/>
        <end position="174"/>
    </location>
</feature>
<keyword evidence="1" id="KW-0175">Coiled coil</keyword>
<dbReference type="InterPro" id="IPR006868">
    <property type="entry name" value="DUF630"/>
</dbReference>